<dbReference type="AlphaFoldDB" id="A0A382XJ43"/>
<evidence type="ECO:0000313" key="1">
    <source>
        <dbReference type="EMBL" id="SVD71142.1"/>
    </source>
</evidence>
<proteinExistence type="predicted"/>
<dbReference type="EMBL" id="UINC01168219">
    <property type="protein sequence ID" value="SVD71142.1"/>
    <property type="molecule type" value="Genomic_DNA"/>
</dbReference>
<protein>
    <submittedName>
        <fullName evidence="1">Uncharacterized protein</fullName>
    </submittedName>
</protein>
<reference evidence="1" key="1">
    <citation type="submission" date="2018-05" db="EMBL/GenBank/DDBJ databases">
        <authorList>
            <person name="Lanie J.A."/>
            <person name="Ng W.-L."/>
            <person name="Kazmierczak K.M."/>
            <person name="Andrzejewski T.M."/>
            <person name="Davidsen T.M."/>
            <person name="Wayne K.J."/>
            <person name="Tettelin H."/>
            <person name="Glass J.I."/>
            <person name="Rusch D."/>
            <person name="Podicherti R."/>
            <person name="Tsui H.-C.T."/>
            <person name="Winkler M.E."/>
        </authorList>
    </citation>
    <scope>NUCLEOTIDE SEQUENCE</scope>
</reference>
<accession>A0A382XJ43</accession>
<gene>
    <name evidence="1" type="ORF">METZ01_LOCUS423996</name>
</gene>
<name>A0A382XJ43_9ZZZZ</name>
<sequence>MMLVKREGLLKGKDCRYSDQKKSIYDRIIKSRKETDQKICWVM</sequence>
<organism evidence="1">
    <name type="scientific">marine metagenome</name>
    <dbReference type="NCBI Taxonomy" id="408172"/>
    <lineage>
        <taxon>unclassified sequences</taxon>
        <taxon>metagenomes</taxon>
        <taxon>ecological metagenomes</taxon>
    </lineage>
</organism>